<feature type="transmembrane region" description="Helical" evidence="5">
    <location>
        <begin position="122"/>
        <end position="143"/>
    </location>
</feature>
<dbReference type="EMBL" id="JAEDAF010000004">
    <property type="protein sequence ID" value="MBH8579628.1"/>
    <property type="molecule type" value="Genomic_DNA"/>
</dbReference>
<dbReference type="GO" id="GO:0033281">
    <property type="term" value="C:TAT protein transport complex"/>
    <property type="evidence" value="ECO:0007669"/>
    <property type="project" value="UniProtKB-UniRule"/>
</dbReference>
<dbReference type="AlphaFoldDB" id="A0ABD4KZ76"/>
<comment type="function">
    <text evidence="5">Part of the twin-arginine translocation (Tat) system that transports large folded proteins containing a characteristic twin-arginine motif in their signal peptide across membranes. Together with TatB, TatC is part of a receptor directly interacting with Tat signal peptides.</text>
</comment>
<comment type="subunit">
    <text evidence="5">The Tat system comprises two distinct complexes: a TatABC complex, containing multiple copies of TatA, TatB and TatC subunits, and a separate TatA complex, containing only TatA subunits. Substrates initially bind to the TatABC complex, which probably triggers association of the separate TatA complex to form the active translocon.</text>
</comment>
<evidence type="ECO:0000256" key="6">
    <source>
        <dbReference type="SAM" id="MobiDB-lite"/>
    </source>
</evidence>
<keyword evidence="5" id="KW-1003">Cell membrane</keyword>
<dbReference type="PRINTS" id="PR01840">
    <property type="entry name" value="TATCFAMILY"/>
</dbReference>
<organism evidence="7 8">
    <name type="scientific">Bisbaumannia pacifica</name>
    <dbReference type="NCBI Taxonomy" id="77098"/>
    <lineage>
        <taxon>Bacteria</taxon>
        <taxon>Pseudomonadati</taxon>
        <taxon>Pseudomonadota</taxon>
        <taxon>Gammaproteobacteria</taxon>
        <taxon>Oceanospirillales</taxon>
        <taxon>Halomonadaceae</taxon>
        <taxon>Bisbaumannia</taxon>
    </lineage>
</organism>
<dbReference type="PROSITE" id="PS01218">
    <property type="entry name" value="TATC"/>
    <property type="match status" value="1"/>
</dbReference>
<accession>A0ABD4KZ76</accession>
<dbReference type="PANTHER" id="PTHR30371">
    <property type="entry name" value="SEC-INDEPENDENT PROTEIN TRANSLOCASE PROTEIN TATC"/>
    <property type="match status" value="1"/>
</dbReference>
<protein>
    <recommendedName>
        <fullName evidence="5">Sec-independent protein translocase protein TatC</fullName>
    </recommendedName>
</protein>
<feature type="transmembrane region" description="Helical" evidence="5">
    <location>
        <begin position="201"/>
        <end position="218"/>
    </location>
</feature>
<dbReference type="RefSeq" id="WP_198057319.1">
    <property type="nucleotide sequence ID" value="NZ_JAEDAF010000004.1"/>
</dbReference>
<evidence type="ECO:0000256" key="2">
    <source>
        <dbReference type="ARBA" id="ARBA00022692"/>
    </source>
</evidence>
<gene>
    <name evidence="5 7" type="primary">tatC</name>
    <name evidence="7" type="ORF">I7V36_05905</name>
</gene>
<keyword evidence="4 5" id="KW-0472">Membrane</keyword>
<evidence type="ECO:0000313" key="7">
    <source>
        <dbReference type="EMBL" id="MBH8579628.1"/>
    </source>
</evidence>
<dbReference type="GO" id="GO:0043953">
    <property type="term" value="P:protein transport by the Tat complex"/>
    <property type="evidence" value="ECO:0007669"/>
    <property type="project" value="UniProtKB-UniRule"/>
</dbReference>
<dbReference type="InterPro" id="IPR002033">
    <property type="entry name" value="TatC"/>
</dbReference>
<dbReference type="NCBIfam" id="TIGR00945">
    <property type="entry name" value="tatC"/>
    <property type="match status" value="1"/>
</dbReference>
<evidence type="ECO:0000313" key="8">
    <source>
        <dbReference type="Proteomes" id="UP000651738"/>
    </source>
</evidence>
<comment type="subcellular location">
    <subcellularLocation>
        <location evidence="5">Cell membrane</location>
        <topology evidence="5">Multi-pass membrane protein</topology>
    </subcellularLocation>
    <subcellularLocation>
        <location evidence="1">Membrane</location>
        <topology evidence="1">Multi-pass membrane protein</topology>
    </subcellularLocation>
</comment>
<feature type="region of interest" description="Disordered" evidence="6">
    <location>
        <begin position="248"/>
        <end position="270"/>
    </location>
</feature>
<dbReference type="Pfam" id="PF00902">
    <property type="entry name" value="TatC"/>
    <property type="match status" value="1"/>
</dbReference>
<sequence>MSQTPDPKDLAQAPLIEHLIELRSRLMRAVLAILVIFLGLYAFSNDIYTFVAQPLMALLPEGSQMIATEVASPFLAPFKLTLVVAVFAAIPYVLHQAWAFVAPGLYDNEKALAIPLLASSVLLFYAGAAFAYYVVFPLLFQFFTQTGPEGVTVMTDINAYLNFVLKLFFAFGVAFEIPIATFLLIASGATTVESLSKKRPYIFLGCFVIGMLLTPPDVISQSLLAVPMYLLYEVGLLFGRLARQRRATSAAEADDEPNAKSSDSTGDDRS</sequence>
<keyword evidence="5" id="KW-0813">Transport</keyword>
<keyword evidence="5" id="KW-0811">Translocation</keyword>
<feature type="transmembrane region" description="Helical" evidence="5">
    <location>
        <begin position="163"/>
        <end position="189"/>
    </location>
</feature>
<dbReference type="HAMAP" id="MF_00902">
    <property type="entry name" value="TatC"/>
    <property type="match status" value="1"/>
</dbReference>
<feature type="transmembrane region" description="Helical" evidence="5">
    <location>
        <begin position="26"/>
        <end position="44"/>
    </location>
</feature>
<dbReference type="PANTHER" id="PTHR30371:SF0">
    <property type="entry name" value="SEC-INDEPENDENT PROTEIN TRANSLOCASE PROTEIN TATC, CHLOROPLASTIC-RELATED"/>
    <property type="match status" value="1"/>
</dbReference>
<feature type="transmembrane region" description="Helical" evidence="5">
    <location>
        <begin position="80"/>
        <end position="101"/>
    </location>
</feature>
<evidence type="ECO:0000256" key="3">
    <source>
        <dbReference type="ARBA" id="ARBA00022989"/>
    </source>
</evidence>
<proteinExistence type="inferred from homology"/>
<evidence type="ECO:0000256" key="4">
    <source>
        <dbReference type="ARBA" id="ARBA00023136"/>
    </source>
</evidence>
<keyword evidence="2 5" id="KW-0812">Transmembrane</keyword>
<keyword evidence="3 5" id="KW-1133">Transmembrane helix</keyword>
<reference evidence="7 8" key="1">
    <citation type="submission" date="2020-12" db="EMBL/GenBank/DDBJ databases">
        <title>Draft genome sequence of Halomonas pacifica strain CARE-V15.</title>
        <authorList>
            <person name="Vignesh N."/>
            <person name="Thabitha A."/>
            <person name="Saravanan R."/>
            <person name="Manigandan V."/>
        </authorList>
    </citation>
    <scope>NUCLEOTIDE SEQUENCE [LARGE SCALE GENOMIC DNA]</scope>
    <source>
        <strain evidence="7 8">CARE-V15</strain>
    </source>
</reference>
<feature type="transmembrane region" description="Helical" evidence="5">
    <location>
        <begin position="224"/>
        <end position="242"/>
    </location>
</feature>
<evidence type="ECO:0000256" key="5">
    <source>
        <dbReference type="HAMAP-Rule" id="MF_00902"/>
    </source>
</evidence>
<keyword evidence="5" id="KW-0653">Protein transport</keyword>
<dbReference type="GO" id="GO:0008320">
    <property type="term" value="F:protein transmembrane transporter activity"/>
    <property type="evidence" value="ECO:0007669"/>
    <property type="project" value="UniProtKB-UniRule"/>
</dbReference>
<comment type="similarity">
    <text evidence="5">Belongs to the TatC family.</text>
</comment>
<dbReference type="InterPro" id="IPR019820">
    <property type="entry name" value="Sec-indep_translocase_CS"/>
</dbReference>
<comment type="caution">
    <text evidence="7">The sequence shown here is derived from an EMBL/GenBank/DDBJ whole genome shotgun (WGS) entry which is preliminary data.</text>
</comment>
<dbReference type="Proteomes" id="UP000651738">
    <property type="component" value="Unassembled WGS sequence"/>
</dbReference>
<evidence type="ECO:0000256" key="1">
    <source>
        <dbReference type="ARBA" id="ARBA00004141"/>
    </source>
</evidence>
<name>A0ABD4KZ76_9GAMM</name>